<dbReference type="AlphaFoldDB" id="A0A073CI81"/>
<evidence type="ECO:0000313" key="1">
    <source>
        <dbReference type="EMBL" id="KEI67398.1"/>
    </source>
</evidence>
<accession>A0A073CI81</accession>
<dbReference type="STRING" id="388467.A19Y_2498"/>
<evidence type="ECO:0000313" key="2">
    <source>
        <dbReference type="Proteomes" id="UP000027395"/>
    </source>
</evidence>
<name>A0A073CI81_PLAA1</name>
<dbReference type="EMBL" id="CM002803">
    <property type="protein sequence ID" value="KEI67398.1"/>
    <property type="molecule type" value="Genomic_DNA"/>
</dbReference>
<dbReference type="PATRIC" id="fig|388467.6.peg.2440"/>
<protein>
    <submittedName>
        <fullName evidence="1">Phospholipase DDHD1</fullName>
        <ecNumber evidence="1">3.1.1.-</ecNumber>
    </submittedName>
</protein>
<dbReference type="Proteomes" id="UP000027395">
    <property type="component" value="Chromosome"/>
</dbReference>
<dbReference type="HOGENOM" id="CLU_059159_0_0_3"/>
<keyword evidence="1" id="KW-0378">Hydrolase</keyword>
<dbReference type="EC" id="3.1.1.-" evidence="1"/>
<dbReference type="GO" id="GO:0016787">
    <property type="term" value="F:hydrolase activity"/>
    <property type="evidence" value="ECO:0007669"/>
    <property type="project" value="UniProtKB-KW"/>
</dbReference>
<proteinExistence type="predicted"/>
<dbReference type="eggNOG" id="ENOG502ZAC0">
    <property type="taxonomic scope" value="Bacteria"/>
</dbReference>
<gene>
    <name evidence="1" type="ORF">A19Y_2498</name>
</gene>
<keyword evidence="2" id="KW-1185">Reference proteome</keyword>
<sequence length="408" mass="46815">MIMLVFFIHGVATRDACYSSNLQQIIKTEFSQRGEKNPHFYASFWGSALTDMGKIWNGIDEDLAHAKKKYSKSDSEEFLKYRSFREGFFSQFMGDFFTYMNPDKGRKIRKTIAEQLYDFIEENPNNSELHIVAHSLGTVILWDILFSDRFSAKDPALSIRAMIRELENQTDTDVKPKHQVNLSSITLIGSPILFINTMLDVRPEKVNQFAHSYSSEQPLRWLNLIHASDLIAYPLKASLHLAENSCLKFTDEYLLDDVNLAEKTARTLGQTDLAMVLGSSDAHSNYWNCPETARLITNNILNQQKAIFPNLLKTVIYHLSQVNGMTPISQVMGIQRHYNNYNIQKGDLYLKFPDQSGKIYLFVNAINVHHVYVLDGDDELQFGGYVGWIDQEGLMKKLELIKGLMIDR</sequence>
<organism evidence="1 2">
    <name type="scientific">Planktothrix agardhii (strain NIVA-CYA 126/8)</name>
    <dbReference type="NCBI Taxonomy" id="388467"/>
    <lineage>
        <taxon>Bacteria</taxon>
        <taxon>Bacillati</taxon>
        <taxon>Cyanobacteriota</taxon>
        <taxon>Cyanophyceae</taxon>
        <taxon>Oscillatoriophycideae</taxon>
        <taxon>Oscillatoriales</taxon>
        <taxon>Microcoleaceae</taxon>
        <taxon>Planktothrix</taxon>
    </lineage>
</organism>
<reference evidence="1 2" key="1">
    <citation type="journal article" date="2014" name="Appl. Environ. Microbiol.">
        <title>Elucidation of insertion elements encoded on plasmids and in vitro construction of shuttle vectors from the toxic cyanobacterium Planktothrix.</title>
        <authorList>
            <person name="Christiansen G."/>
            <person name="Goesmann A."/>
            <person name="Kurmayer R."/>
        </authorList>
    </citation>
    <scope>NUCLEOTIDE SEQUENCE [LARGE SCALE GENOMIC DNA]</scope>
    <source>
        <strain evidence="1 2">NIVA-CYA 126/8</strain>
    </source>
</reference>